<dbReference type="InterPro" id="IPR036390">
    <property type="entry name" value="WH_DNA-bd_sf"/>
</dbReference>
<dbReference type="RefSeq" id="WP_205720877.1">
    <property type="nucleotide sequence ID" value="NZ_CP070608.1"/>
</dbReference>
<dbReference type="EMBL" id="CP070608">
    <property type="protein sequence ID" value="QSE96361.1"/>
    <property type="molecule type" value="Genomic_DNA"/>
</dbReference>
<evidence type="ECO:0000313" key="6">
    <source>
        <dbReference type="Proteomes" id="UP000662783"/>
    </source>
</evidence>
<dbReference type="PANTHER" id="PTHR42756:SF1">
    <property type="entry name" value="TRANSCRIPTIONAL REPRESSOR OF EMRAB OPERON"/>
    <property type="match status" value="1"/>
</dbReference>
<name>A0A974WE65_9BACT</name>
<dbReference type="Proteomes" id="UP000662783">
    <property type="component" value="Chromosome"/>
</dbReference>
<dbReference type="InterPro" id="IPR000835">
    <property type="entry name" value="HTH_MarR-typ"/>
</dbReference>
<dbReference type="AlphaFoldDB" id="A0A974WE65"/>
<dbReference type="GO" id="GO:0003677">
    <property type="term" value="F:DNA binding"/>
    <property type="evidence" value="ECO:0007669"/>
    <property type="project" value="UniProtKB-KW"/>
</dbReference>
<dbReference type="PANTHER" id="PTHR42756">
    <property type="entry name" value="TRANSCRIPTIONAL REGULATOR, MARR"/>
    <property type="match status" value="1"/>
</dbReference>
<proteinExistence type="predicted"/>
<evidence type="ECO:0000259" key="4">
    <source>
        <dbReference type="PROSITE" id="PS50995"/>
    </source>
</evidence>
<accession>A0A974WE65</accession>
<dbReference type="InterPro" id="IPR036388">
    <property type="entry name" value="WH-like_DNA-bd_sf"/>
</dbReference>
<dbReference type="SUPFAM" id="SSF46785">
    <property type="entry name" value="Winged helix' DNA-binding domain"/>
    <property type="match status" value="1"/>
</dbReference>
<dbReference type="SMART" id="SM00347">
    <property type="entry name" value="HTH_MARR"/>
    <property type="match status" value="1"/>
</dbReference>
<evidence type="ECO:0000256" key="3">
    <source>
        <dbReference type="ARBA" id="ARBA00023163"/>
    </source>
</evidence>
<dbReference type="PRINTS" id="PR00598">
    <property type="entry name" value="HTHMARR"/>
</dbReference>
<keyword evidence="3" id="KW-0804">Transcription</keyword>
<dbReference type="Pfam" id="PF01047">
    <property type="entry name" value="MarR"/>
    <property type="match status" value="1"/>
</dbReference>
<feature type="domain" description="HTH marR-type" evidence="4">
    <location>
        <begin position="3"/>
        <end position="140"/>
    </location>
</feature>
<keyword evidence="6" id="KW-1185">Reference proteome</keyword>
<dbReference type="KEGG" id="fuv:JR347_12155"/>
<organism evidence="5 6">
    <name type="scientific">Fulvivirga lutea</name>
    <dbReference type="NCBI Taxonomy" id="2810512"/>
    <lineage>
        <taxon>Bacteria</taxon>
        <taxon>Pseudomonadati</taxon>
        <taxon>Bacteroidota</taxon>
        <taxon>Cytophagia</taxon>
        <taxon>Cytophagales</taxon>
        <taxon>Fulvivirgaceae</taxon>
        <taxon>Fulvivirga</taxon>
    </lineage>
</organism>
<evidence type="ECO:0000256" key="1">
    <source>
        <dbReference type="ARBA" id="ARBA00023015"/>
    </source>
</evidence>
<dbReference type="Gene3D" id="1.10.10.10">
    <property type="entry name" value="Winged helix-like DNA-binding domain superfamily/Winged helix DNA-binding domain"/>
    <property type="match status" value="1"/>
</dbReference>
<keyword evidence="2" id="KW-0238">DNA-binding</keyword>
<sequence>MDADSIIISIRKILRSVNLESKRIQKEHGISIPQLLLLTFLSKQPGFKATHKEVSQYLNLNSSTITGITSRLEKKGVIARVTKPEDRRVSFITLTALGQQLLKSTPKLMHERLAQKLQSTDPKKVKELEKAFSLVIEFMGIQDIEAAPVITVDEFNS</sequence>
<evidence type="ECO:0000256" key="2">
    <source>
        <dbReference type="ARBA" id="ARBA00023125"/>
    </source>
</evidence>
<keyword evidence="1" id="KW-0805">Transcription regulation</keyword>
<protein>
    <submittedName>
        <fullName evidence="5">MarR family transcriptional regulator</fullName>
    </submittedName>
</protein>
<evidence type="ECO:0000313" key="5">
    <source>
        <dbReference type="EMBL" id="QSE96361.1"/>
    </source>
</evidence>
<dbReference type="GO" id="GO:0003700">
    <property type="term" value="F:DNA-binding transcription factor activity"/>
    <property type="evidence" value="ECO:0007669"/>
    <property type="project" value="InterPro"/>
</dbReference>
<dbReference type="PROSITE" id="PS50995">
    <property type="entry name" value="HTH_MARR_2"/>
    <property type="match status" value="1"/>
</dbReference>
<gene>
    <name evidence="5" type="ORF">JR347_12155</name>
</gene>
<reference evidence="5" key="1">
    <citation type="submission" date="2021-02" db="EMBL/GenBank/DDBJ databases">
        <title>Fulvivirga sp. S481 isolated from sea water.</title>
        <authorList>
            <person name="Bae S.S."/>
            <person name="Baek K."/>
        </authorList>
    </citation>
    <scope>NUCLEOTIDE SEQUENCE</scope>
    <source>
        <strain evidence="5">S481</strain>
    </source>
</reference>